<dbReference type="EMBL" id="JRPN01000001">
    <property type="protein sequence ID" value="KGT81203.1"/>
    <property type="molecule type" value="Genomic_DNA"/>
</dbReference>
<sequence length="107" mass="11596">MAAANALGFTVSLSPSPAPMRGTVTPLDLTQVIGDALPRKQTGAAMNELLSRAMRAIADSQSLQDERQLLTGEQRLNRSELRRAVFESAMARVEIRARRDDAAAKMS</sequence>
<protein>
    <submittedName>
        <fullName evidence="1">Uncharacterized protein</fullName>
    </submittedName>
</protein>
<name>A0A0A3Z5P3_BRAJP</name>
<evidence type="ECO:0000313" key="1">
    <source>
        <dbReference type="EMBL" id="KGT81203.1"/>
    </source>
</evidence>
<gene>
    <name evidence="1" type="ORF">MA20_00100</name>
</gene>
<organism evidence="1 2">
    <name type="scientific">Bradyrhizobium japonicum</name>
    <dbReference type="NCBI Taxonomy" id="375"/>
    <lineage>
        <taxon>Bacteria</taxon>
        <taxon>Pseudomonadati</taxon>
        <taxon>Pseudomonadota</taxon>
        <taxon>Alphaproteobacteria</taxon>
        <taxon>Hyphomicrobiales</taxon>
        <taxon>Nitrobacteraceae</taxon>
        <taxon>Bradyrhizobium</taxon>
    </lineage>
</organism>
<dbReference type="Proteomes" id="UP000030377">
    <property type="component" value="Unassembled WGS sequence"/>
</dbReference>
<proteinExistence type="predicted"/>
<reference evidence="1 2" key="1">
    <citation type="submission" date="2014-09" db="EMBL/GenBank/DDBJ databases">
        <title>Draft genome of Bradyrhizobium japonicum Is-34.</title>
        <authorList>
            <person name="Tsurumaru H."/>
            <person name="Yamakawa T."/>
            <person name="Hashimoto S."/>
            <person name="Okizaki K."/>
            <person name="Kanesaki Y."/>
            <person name="Yoshikawa H."/>
            <person name="Yajima S."/>
        </authorList>
    </citation>
    <scope>NUCLEOTIDE SEQUENCE [LARGE SCALE GENOMIC DNA]</scope>
    <source>
        <strain evidence="1 2">Is-34</strain>
    </source>
</reference>
<accession>A0A0A3Z5P3</accession>
<comment type="caution">
    <text evidence="1">The sequence shown here is derived from an EMBL/GenBank/DDBJ whole genome shotgun (WGS) entry which is preliminary data.</text>
</comment>
<dbReference type="AlphaFoldDB" id="A0A0A3Z5P3"/>
<evidence type="ECO:0000313" key="2">
    <source>
        <dbReference type="Proteomes" id="UP000030377"/>
    </source>
</evidence>